<feature type="compositionally biased region" description="Polar residues" evidence="3">
    <location>
        <begin position="365"/>
        <end position="379"/>
    </location>
</feature>
<dbReference type="SMART" id="SM00715">
    <property type="entry name" value="LA"/>
    <property type="match status" value="1"/>
</dbReference>
<feature type="compositionally biased region" description="Polar residues" evidence="3">
    <location>
        <begin position="203"/>
        <end position="212"/>
    </location>
</feature>
<accession>A0A5C3KAS1</accession>
<feature type="compositionally biased region" description="Basic and acidic residues" evidence="3">
    <location>
        <begin position="773"/>
        <end position="782"/>
    </location>
</feature>
<feature type="compositionally biased region" description="Basic and acidic residues" evidence="3">
    <location>
        <begin position="646"/>
        <end position="658"/>
    </location>
</feature>
<feature type="compositionally biased region" description="Acidic residues" evidence="3">
    <location>
        <begin position="1065"/>
        <end position="1076"/>
    </location>
</feature>
<feature type="compositionally biased region" description="Polar residues" evidence="3">
    <location>
        <begin position="305"/>
        <end position="316"/>
    </location>
</feature>
<evidence type="ECO:0000256" key="2">
    <source>
        <dbReference type="PROSITE-ProRule" id="PRU00332"/>
    </source>
</evidence>
<dbReference type="InterPro" id="IPR036390">
    <property type="entry name" value="WH_DNA-bd_sf"/>
</dbReference>
<sequence length="1089" mass="115360">MSTTVSASSKSHPLSYAERAKKAQTTRTEVSGSAPNRIPPSSSASSSSSPSTLNGAITRSSSSTSTDNSSSLFAKSDRRPSSPNPSTTPQAYVTATQSTIDIRTPIESSPKQVAGAGASNSTPKQAANIWDRRKELLASSRSDPQSLTPSTSSPSGPPRPQSIMTKPGAANSEKNSAVSSFAELSSGSRSTSLGLRTDEAPVTQPSKSSRTMQPPPASDTEAWPEVGKSSQPEHQPISSSSQAIAKNVSDETASVGGLGKKGEKPKWVPIPPEELQATADAILSKNSRPSSRKHSKARGAPRSNEGLNTSLPQTRTNSGRNSVSHSVSNSRVQSRSASRHSSPRNSRGRRLPGEEGTNLKPNGARTPTSNRAPSRSPQAGSPLLLNPSGPSLQSQQSSVNGLNIVPPVPPHFPVPQGPSLSPHHYTMYPHRGIPMGPPHIPPGASYPFPLPAISSQNGSPSMQTRPIPPAHYPHVPPYPPVYPGYGPFDYPVPTPPFWNLGALSHSGQNSPTYPPVVQTSYPSSDVYLVNGHLGAEATAVEGATSASEPSNLEFLPADPPTTLTADRSVTFGTIGIPSPGLTDEQPAESSTATSTEVIESSFTKFSIGVSPDELLHPRRSKNRSNRGGRSRAGTIEDVATPVKQAIDAKDASDKEAEGNPKGVEAVLSKWEFGTASSFGVDSSADNPDHVIETQLPISADASPGRSPLELPVPVPIPVSIPAPALVPTHMIHPQHRPSSGGLGTEFQVQNFGYGFGRPVHPAEIVKQEQSQRAQRDMDERIAKAQRRSQEAPVENGPPGSGKGRRGPERGGNGGKRGGRGGGPGPMNGVGSGVAKGQGGQSRSHHRSNSFHGPQPPRQQQPSISVTPPQFQQPISHASDSPTGFFISARHPPHPPPYLTTPFDTFSPIVPPIPAPAPGPGQHVSPPVPTPMTALSFPLDPTRYYLLGQLEYYLSPQNMAQDFFLRQRMDSRGWIPIPLIASFNRVRRLTMDANLVKEVLLLSLTVEVRDNWVRMRDWKRFVLPDAAVSVVEGVIQSASQASPHDGAERFVSQHGDAADTSHQGDGEEGDEDDEEDDVVFVMGKESGLSI</sequence>
<feature type="compositionally biased region" description="Basic residues" evidence="3">
    <location>
        <begin position="290"/>
        <end position="299"/>
    </location>
</feature>
<feature type="compositionally biased region" description="Basic residues" evidence="3">
    <location>
        <begin position="617"/>
        <end position="629"/>
    </location>
</feature>
<dbReference type="PANTHER" id="PTHR22792">
    <property type="entry name" value="LUPUS LA PROTEIN-RELATED"/>
    <property type="match status" value="1"/>
</dbReference>
<reference evidence="5 6" key="1">
    <citation type="journal article" date="2019" name="Nat. Ecol. Evol.">
        <title>Megaphylogeny resolves global patterns of mushroom evolution.</title>
        <authorList>
            <person name="Varga T."/>
            <person name="Krizsan K."/>
            <person name="Foldi C."/>
            <person name="Dima B."/>
            <person name="Sanchez-Garcia M."/>
            <person name="Sanchez-Ramirez S."/>
            <person name="Szollosi G.J."/>
            <person name="Szarkandi J.G."/>
            <person name="Papp V."/>
            <person name="Albert L."/>
            <person name="Andreopoulos W."/>
            <person name="Angelini C."/>
            <person name="Antonin V."/>
            <person name="Barry K.W."/>
            <person name="Bougher N.L."/>
            <person name="Buchanan P."/>
            <person name="Buyck B."/>
            <person name="Bense V."/>
            <person name="Catcheside P."/>
            <person name="Chovatia M."/>
            <person name="Cooper J."/>
            <person name="Damon W."/>
            <person name="Desjardin D."/>
            <person name="Finy P."/>
            <person name="Geml J."/>
            <person name="Haridas S."/>
            <person name="Hughes K."/>
            <person name="Justo A."/>
            <person name="Karasinski D."/>
            <person name="Kautmanova I."/>
            <person name="Kiss B."/>
            <person name="Kocsube S."/>
            <person name="Kotiranta H."/>
            <person name="LaButti K.M."/>
            <person name="Lechner B.E."/>
            <person name="Liimatainen K."/>
            <person name="Lipzen A."/>
            <person name="Lukacs Z."/>
            <person name="Mihaltcheva S."/>
            <person name="Morgado L.N."/>
            <person name="Niskanen T."/>
            <person name="Noordeloos M.E."/>
            <person name="Ohm R.A."/>
            <person name="Ortiz-Santana B."/>
            <person name="Ovrebo C."/>
            <person name="Racz N."/>
            <person name="Riley R."/>
            <person name="Savchenko A."/>
            <person name="Shiryaev A."/>
            <person name="Soop K."/>
            <person name="Spirin V."/>
            <person name="Szebenyi C."/>
            <person name="Tomsovsky M."/>
            <person name="Tulloss R.E."/>
            <person name="Uehling J."/>
            <person name="Grigoriev I.V."/>
            <person name="Vagvolgyi C."/>
            <person name="Papp T."/>
            <person name="Martin F.M."/>
            <person name="Miettinen O."/>
            <person name="Hibbett D.S."/>
            <person name="Nagy L.G."/>
        </authorList>
    </citation>
    <scope>NUCLEOTIDE SEQUENCE [LARGE SCALE GENOMIC DNA]</scope>
    <source>
        <strain evidence="5 6">CBS 121175</strain>
    </source>
</reference>
<dbReference type="InterPro" id="IPR036388">
    <property type="entry name" value="WH-like_DNA-bd_sf"/>
</dbReference>
<name>A0A5C3KAS1_COPMA</name>
<dbReference type="CDD" id="cd07323">
    <property type="entry name" value="LAM"/>
    <property type="match status" value="1"/>
</dbReference>
<evidence type="ECO:0000259" key="4">
    <source>
        <dbReference type="PROSITE" id="PS50961"/>
    </source>
</evidence>
<evidence type="ECO:0000256" key="1">
    <source>
        <dbReference type="ARBA" id="ARBA00022884"/>
    </source>
</evidence>
<feature type="compositionally biased region" description="Polar residues" evidence="3">
    <location>
        <begin position="1"/>
        <end position="12"/>
    </location>
</feature>
<feature type="compositionally biased region" description="Basic residues" evidence="3">
    <location>
        <begin position="337"/>
        <end position="350"/>
    </location>
</feature>
<dbReference type="STRING" id="230819.A0A5C3KAS1"/>
<feature type="compositionally biased region" description="Low complexity" evidence="3">
    <location>
        <begin position="39"/>
        <end position="51"/>
    </location>
</feature>
<dbReference type="InterPro" id="IPR045180">
    <property type="entry name" value="La_dom_prot"/>
</dbReference>
<dbReference type="AlphaFoldDB" id="A0A5C3KAS1"/>
<dbReference type="InterPro" id="IPR006630">
    <property type="entry name" value="La_HTH"/>
</dbReference>
<feature type="compositionally biased region" description="Low complexity" evidence="3">
    <location>
        <begin position="317"/>
        <end position="336"/>
    </location>
</feature>
<dbReference type="Proteomes" id="UP000307440">
    <property type="component" value="Unassembled WGS sequence"/>
</dbReference>
<feature type="compositionally biased region" description="Basic and acidic residues" evidence="3">
    <location>
        <begin position="1055"/>
        <end position="1064"/>
    </location>
</feature>
<feature type="compositionally biased region" description="Polar residues" evidence="3">
    <location>
        <begin position="587"/>
        <end position="596"/>
    </location>
</feature>
<feature type="compositionally biased region" description="Gly residues" evidence="3">
    <location>
        <begin position="809"/>
        <end position="839"/>
    </location>
</feature>
<dbReference type="SUPFAM" id="SSF46785">
    <property type="entry name" value="Winged helix' DNA-binding domain"/>
    <property type="match status" value="1"/>
</dbReference>
<feature type="region of interest" description="Disordered" evidence="3">
    <location>
        <begin position="766"/>
        <end position="892"/>
    </location>
</feature>
<dbReference type="Pfam" id="PF05383">
    <property type="entry name" value="La"/>
    <property type="match status" value="1"/>
</dbReference>
<feature type="compositionally biased region" description="Low complexity" evidence="3">
    <location>
        <begin position="58"/>
        <end position="71"/>
    </location>
</feature>
<dbReference type="OrthoDB" id="340227at2759"/>
<protein>
    <recommendedName>
        <fullName evidence="4">HTH La-type RNA-binding domain-containing protein</fullName>
    </recommendedName>
</protein>
<feature type="compositionally biased region" description="Polar residues" evidence="3">
    <location>
        <begin position="862"/>
        <end position="881"/>
    </location>
</feature>
<feature type="compositionally biased region" description="Polar residues" evidence="3">
    <location>
        <begin position="228"/>
        <end position="244"/>
    </location>
</feature>
<feature type="compositionally biased region" description="Polar residues" evidence="3">
    <location>
        <begin position="90"/>
        <end position="111"/>
    </location>
</feature>
<gene>
    <name evidence="5" type="ORF">FA15DRAFT_711075</name>
</gene>
<feature type="region of interest" description="Disordered" evidence="3">
    <location>
        <begin position="1"/>
        <end position="418"/>
    </location>
</feature>
<feature type="compositionally biased region" description="Pro residues" evidence="3">
    <location>
        <begin position="406"/>
        <end position="416"/>
    </location>
</feature>
<feature type="compositionally biased region" description="Polar residues" evidence="3">
    <location>
        <begin position="172"/>
        <end position="183"/>
    </location>
</feature>
<feature type="domain" description="HTH La-type RNA-binding" evidence="4">
    <location>
        <begin position="935"/>
        <end position="1024"/>
    </location>
</feature>
<evidence type="ECO:0000313" key="6">
    <source>
        <dbReference type="Proteomes" id="UP000307440"/>
    </source>
</evidence>
<dbReference type="GO" id="GO:0003723">
    <property type="term" value="F:RNA binding"/>
    <property type="evidence" value="ECO:0007669"/>
    <property type="project" value="UniProtKB-UniRule"/>
</dbReference>
<organism evidence="5 6">
    <name type="scientific">Coprinopsis marcescibilis</name>
    <name type="common">Agaric fungus</name>
    <name type="synonym">Psathyrella marcescibilis</name>
    <dbReference type="NCBI Taxonomy" id="230819"/>
    <lineage>
        <taxon>Eukaryota</taxon>
        <taxon>Fungi</taxon>
        <taxon>Dikarya</taxon>
        <taxon>Basidiomycota</taxon>
        <taxon>Agaricomycotina</taxon>
        <taxon>Agaricomycetes</taxon>
        <taxon>Agaricomycetidae</taxon>
        <taxon>Agaricales</taxon>
        <taxon>Agaricineae</taxon>
        <taxon>Psathyrellaceae</taxon>
        <taxon>Coprinopsis</taxon>
    </lineage>
</organism>
<dbReference type="Gene3D" id="1.10.10.10">
    <property type="entry name" value="Winged helix-like DNA-binding domain superfamily/Winged helix DNA-binding domain"/>
    <property type="match status" value="1"/>
</dbReference>
<feature type="compositionally biased region" description="Low complexity" evidence="3">
    <location>
        <begin position="142"/>
        <end position="154"/>
    </location>
</feature>
<dbReference type="GO" id="GO:0010494">
    <property type="term" value="C:cytoplasmic stress granule"/>
    <property type="evidence" value="ECO:0007669"/>
    <property type="project" value="TreeGrafter"/>
</dbReference>
<keyword evidence="6" id="KW-1185">Reference proteome</keyword>
<dbReference type="EMBL" id="ML210557">
    <property type="protein sequence ID" value="TFK17160.1"/>
    <property type="molecule type" value="Genomic_DNA"/>
</dbReference>
<dbReference type="GO" id="GO:0005829">
    <property type="term" value="C:cytosol"/>
    <property type="evidence" value="ECO:0007669"/>
    <property type="project" value="TreeGrafter"/>
</dbReference>
<evidence type="ECO:0000313" key="5">
    <source>
        <dbReference type="EMBL" id="TFK17160.1"/>
    </source>
</evidence>
<feature type="region of interest" description="Disordered" evidence="3">
    <location>
        <begin position="1038"/>
        <end position="1076"/>
    </location>
</feature>
<feature type="region of interest" description="Disordered" evidence="3">
    <location>
        <begin position="613"/>
        <end position="661"/>
    </location>
</feature>
<dbReference type="PANTHER" id="PTHR22792:SF132">
    <property type="entry name" value="LA-RELATED PROTEIN 1"/>
    <property type="match status" value="1"/>
</dbReference>
<proteinExistence type="predicted"/>
<keyword evidence="1 2" id="KW-0694">RNA-binding</keyword>
<feature type="compositionally biased region" description="Low complexity" evidence="3">
    <location>
        <begin position="184"/>
        <end position="195"/>
    </location>
</feature>
<evidence type="ECO:0000256" key="3">
    <source>
        <dbReference type="SAM" id="MobiDB-lite"/>
    </source>
</evidence>
<feature type="compositionally biased region" description="Low complexity" evidence="3">
    <location>
        <begin position="380"/>
        <end position="398"/>
    </location>
</feature>
<dbReference type="PROSITE" id="PS50961">
    <property type="entry name" value="HTH_LA"/>
    <property type="match status" value="1"/>
</dbReference>
<feature type="region of interest" description="Disordered" evidence="3">
    <location>
        <begin position="541"/>
        <end position="596"/>
    </location>
</feature>
<dbReference type="GO" id="GO:0045727">
    <property type="term" value="P:positive regulation of translation"/>
    <property type="evidence" value="ECO:0007669"/>
    <property type="project" value="TreeGrafter"/>
</dbReference>
<feature type="compositionally biased region" description="Polar residues" evidence="3">
    <location>
        <begin position="561"/>
        <end position="571"/>
    </location>
</feature>
<feature type="compositionally biased region" description="Polar residues" evidence="3">
    <location>
        <begin position="23"/>
        <end position="34"/>
    </location>
</feature>